<dbReference type="KEGG" id="moc:BB934_43525"/>
<feature type="domain" description="Anti-sigma factor NepR" evidence="1">
    <location>
        <begin position="28"/>
        <end position="58"/>
    </location>
</feature>
<reference evidence="2" key="1">
    <citation type="submission" date="2016-07" db="EMBL/GenBank/DDBJ databases">
        <title>Microvirga ossetica sp. nov. a new species of rhizobia isolated from root nodules of the legume species Vicia alpestris Steven originated from North Ossetia region in the Caucasus.</title>
        <authorList>
            <person name="Safronova V.I."/>
            <person name="Kuznetsova I.G."/>
            <person name="Sazanova A.L."/>
            <person name="Belimov A."/>
            <person name="Andronov E."/>
            <person name="Osledkin Y.S."/>
            <person name="Onishchuk O.P."/>
            <person name="Kurchak O.N."/>
            <person name="Shaposhnikov A.I."/>
            <person name="Willems A."/>
            <person name="Tikhonovich I.A."/>
        </authorList>
    </citation>
    <scope>NUCLEOTIDE SEQUENCE [LARGE SCALE GENOMIC DNA]</scope>
    <source>
        <strain evidence="2">V5/3M</strain>
        <plasmid evidence="2">unnamed1</plasmid>
        <plasmid evidence="3">unnamed4</plasmid>
    </source>
</reference>
<dbReference type="EMBL" id="CP016620">
    <property type="protein sequence ID" value="ANY85076.1"/>
    <property type="molecule type" value="Genomic_DNA"/>
</dbReference>
<evidence type="ECO:0000313" key="2">
    <source>
        <dbReference type="EMBL" id="ANY82282.1"/>
    </source>
</evidence>
<proteinExistence type="predicted"/>
<sequence>MLPDDKRNCTGSALIGPTVQQQRITFFLGHSLRSHYEDVIKEPIPDRLQALAEQLERRAFFDVQ</sequence>
<gene>
    <name evidence="2" type="ORF">BB934_28580</name>
    <name evidence="3" type="ORF">BB934_43525</name>
</gene>
<protein>
    <recommendedName>
        <fullName evidence="1">Anti-sigma factor NepR domain-containing protein</fullName>
    </recommendedName>
</protein>
<dbReference type="InterPro" id="IPR041649">
    <property type="entry name" value="NepR"/>
</dbReference>
<dbReference type="EMBL" id="CP016617">
    <property type="protein sequence ID" value="ANY82282.1"/>
    <property type="molecule type" value="Genomic_DNA"/>
</dbReference>
<evidence type="ECO:0000259" key="1">
    <source>
        <dbReference type="Pfam" id="PF18557"/>
    </source>
</evidence>
<evidence type="ECO:0000313" key="3">
    <source>
        <dbReference type="EMBL" id="ANY85076.1"/>
    </source>
</evidence>
<geneLocation type="plasmid" evidence="3">
    <name>unnamed4</name>
</geneLocation>
<keyword evidence="2" id="KW-0614">Plasmid</keyword>
<dbReference type="KEGG" id="moc:BB934_28580"/>
<accession>A0A1B2ER31</accession>
<organism evidence="2">
    <name type="scientific">Microvirga ossetica</name>
    <dbReference type="NCBI Taxonomy" id="1882682"/>
    <lineage>
        <taxon>Bacteria</taxon>
        <taxon>Pseudomonadati</taxon>
        <taxon>Pseudomonadota</taxon>
        <taxon>Alphaproteobacteria</taxon>
        <taxon>Hyphomicrobiales</taxon>
        <taxon>Methylobacteriaceae</taxon>
        <taxon>Microvirga</taxon>
    </lineage>
</organism>
<name>A0A1B2ER31_9HYPH</name>
<dbReference type="Pfam" id="PF18557">
    <property type="entry name" value="NepR"/>
    <property type="match status" value="1"/>
</dbReference>
<dbReference type="AlphaFoldDB" id="A0A1B2ER31"/>
<geneLocation type="plasmid" evidence="2">
    <name>unnamed1</name>
</geneLocation>